<proteinExistence type="predicted"/>
<sequence length="136" mass="15338">MFRPNLDLADKRKADALDRWVERQKEEAMRNLPTDLEVLPSPLLLEQMEREAAQRQRVREGCSVPPPQLRRSPPASIPAAKPTVSQAPCNILARIFVCYSTVSQAPYSKYSRIFVCHSKVSQARCSSAHAVFSPVF</sequence>
<gene>
    <name evidence="2" type="ORF">CRENBAI_000986</name>
</gene>
<dbReference type="AlphaFoldDB" id="A0AAV9REF9"/>
<evidence type="ECO:0000313" key="2">
    <source>
        <dbReference type="EMBL" id="KAK5607302.1"/>
    </source>
</evidence>
<comment type="caution">
    <text evidence="2">The sequence shown here is derived from an EMBL/GenBank/DDBJ whole genome shotgun (WGS) entry which is preliminary data.</text>
</comment>
<organism evidence="2 3">
    <name type="scientific">Crenichthys baileyi</name>
    <name type="common">White River springfish</name>
    <dbReference type="NCBI Taxonomy" id="28760"/>
    <lineage>
        <taxon>Eukaryota</taxon>
        <taxon>Metazoa</taxon>
        <taxon>Chordata</taxon>
        <taxon>Craniata</taxon>
        <taxon>Vertebrata</taxon>
        <taxon>Euteleostomi</taxon>
        <taxon>Actinopterygii</taxon>
        <taxon>Neopterygii</taxon>
        <taxon>Teleostei</taxon>
        <taxon>Neoteleostei</taxon>
        <taxon>Acanthomorphata</taxon>
        <taxon>Ovalentaria</taxon>
        <taxon>Atherinomorphae</taxon>
        <taxon>Cyprinodontiformes</taxon>
        <taxon>Goodeidae</taxon>
        <taxon>Crenichthys</taxon>
    </lineage>
</organism>
<feature type="region of interest" description="Disordered" evidence="1">
    <location>
        <begin position="52"/>
        <end position="82"/>
    </location>
</feature>
<keyword evidence="3" id="KW-1185">Reference proteome</keyword>
<reference evidence="2 3" key="1">
    <citation type="submission" date="2021-06" db="EMBL/GenBank/DDBJ databases">
        <authorList>
            <person name="Palmer J.M."/>
        </authorList>
    </citation>
    <scope>NUCLEOTIDE SEQUENCE [LARGE SCALE GENOMIC DNA]</scope>
    <source>
        <strain evidence="2 3">MEX-2019</strain>
        <tissue evidence="2">Muscle</tissue>
    </source>
</reference>
<evidence type="ECO:0000313" key="3">
    <source>
        <dbReference type="Proteomes" id="UP001311232"/>
    </source>
</evidence>
<dbReference type="EMBL" id="JAHHUM010002027">
    <property type="protein sequence ID" value="KAK5607302.1"/>
    <property type="molecule type" value="Genomic_DNA"/>
</dbReference>
<protein>
    <submittedName>
        <fullName evidence="2">Uncharacterized protein</fullName>
    </submittedName>
</protein>
<name>A0AAV9REF9_9TELE</name>
<evidence type="ECO:0000256" key="1">
    <source>
        <dbReference type="SAM" id="MobiDB-lite"/>
    </source>
</evidence>
<dbReference type="Proteomes" id="UP001311232">
    <property type="component" value="Unassembled WGS sequence"/>
</dbReference>
<accession>A0AAV9REF9</accession>